<evidence type="ECO:0000256" key="2">
    <source>
        <dbReference type="ARBA" id="ARBA00022475"/>
    </source>
</evidence>
<evidence type="ECO:0000256" key="5">
    <source>
        <dbReference type="ARBA" id="ARBA00023136"/>
    </source>
</evidence>
<evidence type="ECO:0000256" key="1">
    <source>
        <dbReference type="ARBA" id="ARBA00004651"/>
    </source>
</evidence>
<evidence type="ECO:0000256" key="6">
    <source>
        <dbReference type="SAM" id="Phobius"/>
    </source>
</evidence>
<feature type="transmembrane region" description="Helical" evidence="6">
    <location>
        <begin position="6"/>
        <end position="24"/>
    </location>
</feature>
<keyword evidence="5 6" id="KW-0472">Membrane</keyword>
<feature type="transmembrane region" description="Helical" evidence="6">
    <location>
        <begin position="150"/>
        <end position="172"/>
    </location>
</feature>
<dbReference type="InterPro" id="IPR001123">
    <property type="entry name" value="LeuE-type"/>
</dbReference>
<feature type="transmembrane region" description="Helical" evidence="6">
    <location>
        <begin position="125"/>
        <end position="144"/>
    </location>
</feature>
<evidence type="ECO:0000256" key="4">
    <source>
        <dbReference type="ARBA" id="ARBA00022989"/>
    </source>
</evidence>
<reference evidence="8" key="1">
    <citation type="journal article" date="2019" name="Int. J. Syst. Evol. Microbiol.">
        <title>The Global Catalogue of Microorganisms (GCM) 10K type strain sequencing project: providing services to taxonomists for standard genome sequencing and annotation.</title>
        <authorList>
            <consortium name="The Broad Institute Genomics Platform"/>
            <consortium name="The Broad Institute Genome Sequencing Center for Infectious Disease"/>
            <person name="Wu L."/>
            <person name="Ma J."/>
        </authorList>
    </citation>
    <scope>NUCLEOTIDE SEQUENCE [LARGE SCALE GENOMIC DNA]</scope>
    <source>
        <strain evidence="8">JCM 30774</strain>
    </source>
</reference>
<keyword evidence="2" id="KW-1003">Cell membrane</keyword>
<feature type="transmembrane region" description="Helical" evidence="6">
    <location>
        <begin position="184"/>
        <end position="201"/>
    </location>
</feature>
<protein>
    <submittedName>
        <fullName evidence="7">LysE family translocator</fullName>
    </submittedName>
</protein>
<keyword evidence="8" id="KW-1185">Reference proteome</keyword>
<dbReference type="PANTHER" id="PTHR30086:SF20">
    <property type="entry name" value="ARGININE EXPORTER PROTEIN ARGO-RELATED"/>
    <property type="match status" value="1"/>
</dbReference>
<gene>
    <name evidence="7" type="ORF">ACFQ45_07775</name>
</gene>
<evidence type="ECO:0000256" key="3">
    <source>
        <dbReference type="ARBA" id="ARBA00022692"/>
    </source>
</evidence>
<dbReference type="EMBL" id="JBHTMN010000007">
    <property type="protein sequence ID" value="MFD1383262.1"/>
    <property type="molecule type" value="Genomic_DNA"/>
</dbReference>
<dbReference type="Proteomes" id="UP001597059">
    <property type="component" value="Unassembled WGS sequence"/>
</dbReference>
<dbReference type="PANTHER" id="PTHR30086">
    <property type="entry name" value="ARGININE EXPORTER PROTEIN ARGO"/>
    <property type="match status" value="1"/>
</dbReference>
<evidence type="ECO:0000313" key="8">
    <source>
        <dbReference type="Proteomes" id="UP001597059"/>
    </source>
</evidence>
<dbReference type="Pfam" id="PF01810">
    <property type="entry name" value="LysE"/>
    <property type="match status" value="1"/>
</dbReference>
<keyword evidence="3 6" id="KW-0812">Transmembrane</keyword>
<dbReference type="RefSeq" id="WP_377366438.1">
    <property type="nucleotide sequence ID" value="NZ_JBHTMN010000007.1"/>
</dbReference>
<evidence type="ECO:0000313" key="7">
    <source>
        <dbReference type="EMBL" id="MFD1383262.1"/>
    </source>
</evidence>
<comment type="caution">
    <text evidence="7">The sequence shown here is derived from an EMBL/GenBank/DDBJ whole genome shotgun (WGS) entry which is preliminary data.</text>
</comment>
<proteinExistence type="predicted"/>
<keyword evidence="4 6" id="KW-1133">Transmembrane helix</keyword>
<organism evidence="7 8">
    <name type="scientific">Rhodanobacter aciditrophus</name>
    <dbReference type="NCBI Taxonomy" id="1623218"/>
    <lineage>
        <taxon>Bacteria</taxon>
        <taxon>Pseudomonadati</taxon>
        <taxon>Pseudomonadota</taxon>
        <taxon>Gammaproteobacteria</taxon>
        <taxon>Lysobacterales</taxon>
        <taxon>Rhodanobacteraceae</taxon>
        <taxon>Rhodanobacter</taxon>
    </lineage>
</organism>
<feature type="transmembrane region" description="Helical" evidence="6">
    <location>
        <begin position="45"/>
        <end position="70"/>
    </location>
</feature>
<comment type="subcellular location">
    <subcellularLocation>
        <location evidence="1">Cell membrane</location>
        <topology evidence="1">Multi-pass membrane protein</topology>
    </subcellularLocation>
</comment>
<name>A0ABW4AZY3_9GAMM</name>
<sequence>MFLDSSFYLAVATFAFITSVTPGPNNMMLLASGAHFGFVRTIPHILGIVLGMACLLTSVLAGLGTIFILWPPAHDILKVVGSVYLLWLAWKLGSAPTDEISAKDPNHRPMRWWQAVLFQYVNPKAWMMTIGCITSFSIAGDLYVQSGVWIIILFALMGGPAICLWAWGGMAIRRYLNNPKRRRVFNLLMGLATASTVLLIIK</sequence>
<accession>A0ABW4AZY3</accession>